<accession>A0A9X2S4S4</accession>
<organism evidence="2 3">
    <name type="scientific">Anaerosalibacter massiliensis</name>
    <dbReference type="NCBI Taxonomy" id="1347392"/>
    <lineage>
        <taxon>Bacteria</taxon>
        <taxon>Bacillati</taxon>
        <taxon>Bacillota</taxon>
        <taxon>Tissierellia</taxon>
        <taxon>Tissierellales</taxon>
        <taxon>Sporanaerobacteraceae</taxon>
        <taxon>Anaerosalibacter</taxon>
    </lineage>
</organism>
<name>A0A9X2S4S4_9FIRM</name>
<dbReference type="OrthoDB" id="1751814at2"/>
<dbReference type="Pfam" id="PF11188">
    <property type="entry name" value="DUF2975"/>
    <property type="match status" value="1"/>
</dbReference>
<sequence length="163" mass="17988">MKEKISSKLLNGLVIVGIVLTILALIATPLVITALLKTSNRELLSSNMVLILTGCIYVCATPYLVALFKLKSICRLLCSQNSFSPKIAKEFQIIAICAFSEAVLFILAELFLYFDRSLFLYALTIIPSIIVPFVSITAGFLSLIMSNIFKKAAEIKEEVDLTF</sequence>
<dbReference type="RefSeq" id="WP_042679768.1">
    <property type="nucleotide sequence ID" value="NZ_CABKTM010000015.1"/>
</dbReference>
<evidence type="ECO:0000313" key="2">
    <source>
        <dbReference type="EMBL" id="MCR2043798.1"/>
    </source>
</evidence>
<dbReference type="AlphaFoldDB" id="A0A9X2S4S4"/>
<dbReference type="Proteomes" id="UP001142078">
    <property type="component" value="Unassembled WGS sequence"/>
</dbReference>
<evidence type="ECO:0000256" key="1">
    <source>
        <dbReference type="SAM" id="Phobius"/>
    </source>
</evidence>
<keyword evidence="1" id="KW-0472">Membrane</keyword>
<dbReference type="InterPro" id="IPR021354">
    <property type="entry name" value="DUF2975"/>
</dbReference>
<evidence type="ECO:0000313" key="3">
    <source>
        <dbReference type="Proteomes" id="UP001142078"/>
    </source>
</evidence>
<reference evidence="2" key="1">
    <citation type="submission" date="2022-07" db="EMBL/GenBank/DDBJ databases">
        <title>Enhanced cultured diversity of the mouse gut microbiota enables custom-made synthetic communities.</title>
        <authorList>
            <person name="Afrizal A."/>
        </authorList>
    </citation>
    <scope>NUCLEOTIDE SEQUENCE</scope>
    <source>
        <strain evidence="2">DSM 29482</strain>
    </source>
</reference>
<keyword evidence="1" id="KW-0812">Transmembrane</keyword>
<feature type="transmembrane region" description="Helical" evidence="1">
    <location>
        <begin position="48"/>
        <end position="70"/>
    </location>
</feature>
<dbReference type="EMBL" id="JANJZL010000003">
    <property type="protein sequence ID" value="MCR2043798.1"/>
    <property type="molecule type" value="Genomic_DNA"/>
</dbReference>
<keyword evidence="3" id="KW-1185">Reference proteome</keyword>
<gene>
    <name evidence="2" type="ORF">NSA23_06650</name>
</gene>
<keyword evidence="1" id="KW-1133">Transmembrane helix</keyword>
<protein>
    <submittedName>
        <fullName evidence="2">DUF2975 domain-containing protein</fullName>
    </submittedName>
</protein>
<feature type="transmembrane region" description="Helical" evidence="1">
    <location>
        <begin position="91"/>
        <end position="114"/>
    </location>
</feature>
<proteinExistence type="predicted"/>
<comment type="caution">
    <text evidence="2">The sequence shown here is derived from an EMBL/GenBank/DDBJ whole genome shotgun (WGS) entry which is preliminary data.</text>
</comment>
<feature type="transmembrane region" description="Helical" evidence="1">
    <location>
        <begin position="120"/>
        <end position="144"/>
    </location>
</feature>
<feature type="transmembrane region" description="Helical" evidence="1">
    <location>
        <begin position="12"/>
        <end position="36"/>
    </location>
</feature>